<reference evidence="1" key="1">
    <citation type="submission" date="2013-05" db="EMBL/GenBank/DDBJ databases">
        <authorList>
            <person name="Yim A.K.Y."/>
            <person name="Chan T.F."/>
            <person name="Ji K.M."/>
            <person name="Liu X.Y."/>
            <person name="Zhou J.W."/>
            <person name="Li R.Q."/>
            <person name="Yang K.Y."/>
            <person name="Li J."/>
            <person name="Li M."/>
            <person name="Law P.T.W."/>
            <person name="Wu Y.L."/>
            <person name="Cai Z.L."/>
            <person name="Qin H."/>
            <person name="Bao Y."/>
            <person name="Leung R.K.K."/>
            <person name="Ng P.K.S."/>
            <person name="Zou J."/>
            <person name="Zhong X.J."/>
            <person name="Ran P.X."/>
            <person name="Zhong N.S."/>
            <person name="Liu Z.G."/>
            <person name="Tsui S.K.W."/>
        </authorList>
    </citation>
    <scope>NUCLEOTIDE SEQUENCE</scope>
    <source>
        <strain evidence="1">Derf</strain>
        <tissue evidence="1">Whole organism</tissue>
    </source>
</reference>
<name>A0A922HEZ2_DERFA</name>
<evidence type="ECO:0000313" key="1">
    <source>
        <dbReference type="EMBL" id="KAH9490528.1"/>
    </source>
</evidence>
<sequence>MYIVLEKGVNIRGFRILLWSGSSIRVSVHSHHHHHHQHSGCVPLIEHHEQRRKKEKKIVNLENEKDVKPTQKQRIYRTITLRFQEGYLEVEM</sequence>
<organism evidence="1 2">
    <name type="scientific">Dermatophagoides farinae</name>
    <name type="common">American house dust mite</name>
    <dbReference type="NCBI Taxonomy" id="6954"/>
    <lineage>
        <taxon>Eukaryota</taxon>
        <taxon>Metazoa</taxon>
        <taxon>Ecdysozoa</taxon>
        <taxon>Arthropoda</taxon>
        <taxon>Chelicerata</taxon>
        <taxon>Arachnida</taxon>
        <taxon>Acari</taxon>
        <taxon>Acariformes</taxon>
        <taxon>Sarcoptiformes</taxon>
        <taxon>Astigmata</taxon>
        <taxon>Psoroptidia</taxon>
        <taxon>Analgoidea</taxon>
        <taxon>Pyroglyphidae</taxon>
        <taxon>Dermatophagoidinae</taxon>
        <taxon>Dermatophagoides</taxon>
    </lineage>
</organism>
<dbReference type="AlphaFoldDB" id="A0A922HEZ2"/>
<dbReference type="Proteomes" id="UP000790347">
    <property type="component" value="Unassembled WGS sequence"/>
</dbReference>
<gene>
    <name evidence="1" type="ORF">DERF_016726</name>
</gene>
<proteinExistence type="predicted"/>
<accession>A0A922HEZ2</accession>
<keyword evidence="2" id="KW-1185">Reference proteome</keyword>
<protein>
    <submittedName>
        <fullName evidence="1">Uncharacterized protein</fullName>
    </submittedName>
</protein>
<dbReference type="EMBL" id="ASGP02000010">
    <property type="protein sequence ID" value="KAH9490528.1"/>
    <property type="molecule type" value="Genomic_DNA"/>
</dbReference>
<reference evidence="1" key="2">
    <citation type="journal article" date="2022" name="Res Sq">
        <title>Comparative Genomics Reveals Insights into the Divergent Evolution of Astigmatic Mites and Household Pest Adaptations.</title>
        <authorList>
            <person name="Xiong Q."/>
            <person name="Wan A.T.-Y."/>
            <person name="Liu X.-Y."/>
            <person name="Fung C.S.-H."/>
            <person name="Xiao X."/>
            <person name="Malainual N."/>
            <person name="Hou J."/>
            <person name="Wang L."/>
            <person name="Wang M."/>
            <person name="Yang K."/>
            <person name="Cui Y."/>
            <person name="Leung E."/>
            <person name="Nong W."/>
            <person name="Shin S.-K."/>
            <person name="Au S."/>
            <person name="Jeong K.Y."/>
            <person name="Chew F.T."/>
            <person name="Hui J."/>
            <person name="Leung T.F."/>
            <person name="Tungtrongchitr A."/>
            <person name="Zhong N."/>
            <person name="Liu Z."/>
            <person name="Tsui S."/>
        </authorList>
    </citation>
    <scope>NUCLEOTIDE SEQUENCE</scope>
    <source>
        <strain evidence="1">Derf</strain>
        <tissue evidence="1">Whole organism</tissue>
    </source>
</reference>
<comment type="caution">
    <text evidence="1">The sequence shown here is derived from an EMBL/GenBank/DDBJ whole genome shotgun (WGS) entry which is preliminary data.</text>
</comment>
<evidence type="ECO:0000313" key="2">
    <source>
        <dbReference type="Proteomes" id="UP000790347"/>
    </source>
</evidence>